<dbReference type="STRING" id="1077947.SAMN05216227_102062"/>
<dbReference type="EMBL" id="FOCO01000020">
    <property type="protein sequence ID" value="SEN68573.1"/>
    <property type="molecule type" value="Genomic_DNA"/>
</dbReference>
<accession>A0A1H8IIN2</accession>
<name>A0A1H8IIN2_9RHOB</name>
<organism evidence="1 2">
    <name type="scientific">Pseudorhodobacter antarcticus</name>
    <dbReference type="NCBI Taxonomy" id="1077947"/>
    <lineage>
        <taxon>Bacteria</taxon>
        <taxon>Pseudomonadati</taxon>
        <taxon>Pseudomonadota</taxon>
        <taxon>Alphaproteobacteria</taxon>
        <taxon>Rhodobacterales</taxon>
        <taxon>Paracoccaceae</taxon>
        <taxon>Pseudorhodobacter</taxon>
    </lineage>
</organism>
<gene>
    <name evidence="1" type="ORF">SAMN05216227_102062</name>
</gene>
<dbReference type="OrthoDB" id="7583965at2"/>
<keyword evidence="2" id="KW-1185">Reference proteome</keyword>
<evidence type="ECO:0000313" key="1">
    <source>
        <dbReference type="EMBL" id="SEN68573.1"/>
    </source>
</evidence>
<dbReference type="AlphaFoldDB" id="A0A1H8IIN2"/>
<proteinExistence type="predicted"/>
<dbReference type="Proteomes" id="UP000183002">
    <property type="component" value="Unassembled WGS sequence"/>
</dbReference>
<dbReference type="RefSeq" id="WP_050519967.1">
    <property type="nucleotide sequence ID" value="NZ_FOCO01000020.1"/>
</dbReference>
<reference evidence="1 2" key="1">
    <citation type="submission" date="2016-10" db="EMBL/GenBank/DDBJ databases">
        <authorList>
            <person name="de Groot N.N."/>
        </authorList>
    </citation>
    <scope>NUCLEOTIDE SEQUENCE [LARGE SCALE GENOMIC DNA]</scope>
    <source>
        <strain evidence="1 2">CGMCC 1.10836</strain>
    </source>
</reference>
<protein>
    <submittedName>
        <fullName evidence="1">Uncharacterized protein</fullName>
    </submittedName>
</protein>
<sequence>MSVSAEQVKDALAANGGGRVSAMLWLRSHGEKFTTGDFLRTANDIDAECLEPVALSGPIIGGTLDAPDKRRNIATGKTFVFTSAQSNTLLNEDFFLALERYCAARDAELHISRYTYNKASYGSKSVKPGSQKSSDNDDIWFDPRILPYASDVSLEVTPDLIWCGELNVIPTRINPLSSFKNYTRQASAIIPHAKLVMESVPTMKIDPAKFLYTTGTVTARNYIQKAAGQVADFHHVFGALVVEVDDNGTWWARQLNADKSGGFYDLTSYWTLKGEQENCRMFAITHGDIHMDKLDLPTAHAVFDLGGIVDRLRPHEQHFHDTIDFTARNHHNIKDPHFLHSMYVKGTDEVEREIVNAATFLNEAAYREYSRHIIIVSNHDQAIEGWLRNTTAMADPINARYWHEMNAYCFKAREAGDEPHAFTHALSLHLSEDFLDSCEILQEDDSYRILGEIEAGLHGHLGPNGARGNPKNLRTVGKANTAHTHSAGITEGVYTAGVYGKLDMGYNKGLSGWSHSMIGTYANAKRCIITIKDGKGWR</sequence>
<evidence type="ECO:0000313" key="2">
    <source>
        <dbReference type="Proteomes" id="UP000183002"/>
    </source>
</evidence>